<dbReference type="InterPro" id="IPR029063">
    <property type="entry name" value="SAM-dependent_MTases_sf"/>
</dbReference>
<dbReference type="PANTHER" id="PTHR43861:SF1">
    <property type="entry name" value="TRANS-ACONITATE 2-METHYLTRANSFERASE"/>
    <property type="match status" value="1"/>
</dbReference>
<dbReference type="SUPFAM" id="SSF53335">
    <property type="entry name" value="S-adenosyl-L-methionine-dependent methyltransferases"/>
    <property type="match status" value="1"/>
</dbReference>
<dbReference type="PANTHER" id="PTHR43861">
    <property type="entry name" value="TRANS-ACONITATE 2-METHYLTRANSFERASE-RELATED"/>
    <property type="match status" value="1"/>
</dbReference>
<dbReference type="CDD" id="cd02440">
    <property type="entry name" value="AdoMet_MTases"/>
    <property type="match status" value="1"/>
</dbReference>
<organism evidence="2 3">
    <name type="scientific">Calothrix parasitica NIES-267</name>
    <dbReference type="NCBI Taxonomy" id="1973488"/>
    <lineage>
        <taxon>Bacteria</taxon>
        <taxon>Bacillati</taxon>
        <taxon>Cyanobacteriota</taxon>
        <taxon>Cyanophyceae</taxon>
        <taxon>Nostocales</taxon>
        <taxon>Calotrichaceae</taxon>
        <taxon>Calothrix</taxon>
    </lineage>
</organism>
<keyword evidence="3" id="KW-1185">Reference proteome</keyword>
<dbReference type="AlphaFoldDB" id="A0A1Z4M115"/>
<dbReference type="Gene3D" id="3.40.50.150">
    <property type="entry name" value="Vaccinia Virus protein VP39"/>
    <property type="match status" value="1"/>
</dbReference>
<gene>
    <name evidence="2" type="ORF">NIES267_66180</name>
</gene>
<dbReference type="OrthoDB" id="9790457at2"/>
<feature type="domain" description="Methyltransferase type 11" evidence="1">
    <location>
        <begin position="71"/>
        <end position="168"/>
    </location>
</feature>
<accession>A0A1Z4M115</accession>
<dbReference type="InterPro" id="IPR013216">
    <property type="entry name" value="Methyltransf_11"/>
</dbReference>
<dbReference type="Proteomes" id="UP000218418">
    <property type="component" value="Chromosome"/>
</dbReference>
<proteinExistence type="predicted"/>
<evidence type="ECO:0000313" key="3">
    <source>
        <dbReference type="Proteomes" id="UP000218418"/>
    </source>
</evidence>
<sequence>MNSKIIVDLRRSYFQIPQPLNQQIFDLTLNLQSHAFLRNAACQNIYLYLTNYVKAFSEYWFKKSLSNLMILDWGCGKGHISYLMQEIGAEITSCDVDGADDSSFAQNTPIIEKASINVIPLEHPYILPFNDASFDIVLSFGVLEHVPNDFESLQEIHRILKSSGLIFCFFLPYHLSWTQRLAHLRGDFYHDRLYSKKMVKKLLKQSKFELIDIWHRQLLPKNSISYSNYRTFEFIDQWITEYTPLKYTATNIEFVACKR</sequence>
<protein>
    <submittedName>
        <fullName evidence="2">Cyclopropane-fatty-acyl-phospholipid synthase</fullName>
    </submittedName>
</protein>
<dbReference type="Pfam" id="PF08241">
    <property type="entry name" value="Methyltransf_11"/>
    <property type="match status" value="1"/>
</dbReference>
<reference evidence="2 3" key="1">
    <citation type="submission" date="2017-06" db="EMBL/GenBank/DDBJ databases">
        <title>Genome sequencing of cyanobaciteial culture collection at National Institute for Environmental Studies (NIES).</title>
        <authorList>
            <person name="Hirose Y."/>
            <person name="Shimura Y."/>
            <person name="Fujisawa T."/>
            <person name="Nakamura Y."/>
            <person name="Kawachi M."/>
        </authorList>
    </citation>
    <scope>NUCLEOTIDE SEQUENCE [LARGE SCALE GENOMIC DNA]</scope>
    <source>
        <strain evidence="2 3">NIES-267</strain>
    </source>
</reference>
<name>A0A1Z4M115_9CYAN</name>
<evidence type="ECO:0000313" key="2">
    <source>
        <dbReference type="EMBL" id="BAY87101.1"/>
    </source>
</evidence>
<dbReference type="GO" id="GO:0008757">
    <property type="term" value="F:S-adenosylmethionine-dependent methyltransferase activity"/>
    <property type="evidence" value="ECO:0007669"/>
    <property type="project" value="InterPro"/>
</dbReference>
<evidence type="ECO:0000259" key="1">
    <source>
        <dbReference type="Pfam" id="PF08241"/>
    </source>
</evidence>
<dbReference type="EMBL" id="AP018227">
    <property type="protein sequence ID" value="BAY87101.1"/>
    <property type="molecule type" value="Genomic_DNA"/>
</dbReference>